<sequence>MWSSHKFQRILETEGSRGSGIGGSINSHSNSRSSSSSLSSCFRSYIQSNVKIASWLCQDSDFYVEDYMYPQDCYVYFFSWNEAFVNGLLRSPTKDIYNFSLVEYQPNAYFPEIELVCLILFSYYNQTLSFNSIFLYTTNYILQQMKKLKKQMAALQLIPSRAIQQDNIQNEDNIHIKQTEIQNPKKVNEIPAQTISGVGYKLNLENEDNIIKFDFIDNSIQKSTF</sequence>
<proteinExistence type="predicted"/>
<dbReference type="InParanoid" id="Q236W9"/>
<dbReference type="Proteomes" id="UP000009168">
    <property type="component" value="Unassembled WGS sequence"/>
</dbReference>
<keyword evidence="2" id="KW-0472">Membrane</keyword>
<gene>
    <name evidence="2" type="ORF">TTHERM_00083800</name>
</gene>
<reference evidence="3" key="1">
    <citation type="journal article" date="2006" name="PLoS Biol.">
        <title>Macronuclear genome sequence of the ciliate Tetrahymena thermophila, a model eukaryote.</title>
        <authorList>
            <person name="Eisen J.A."/>
            <person name="Coyne R.S."/>
            <person name="Wu M."/>
            <person name="Wu D."/>
            <person name="Thiagarajan M."/>
            <person name="Wortman J.R."/>
            <person name="Badger J.H."/>
            <person name="Ren Q."/>
            <person name="Amedeo P."/>
            <person name="Jones K.M."/>
            <person name="Tallon L.J."/>
            <person name="Delcher A.L."/>
            <person name="Salzberg S.L."/>
            <person name="Silva J.C."/>
            <person name="Haas B.J."/>
            <person name="Majoros W.H."/>
            <person name="Farzad M."/>
            <person name="Carlton J.M."/>
            <person name="Smith R.K. Jr."/>
            <person name="Garg J."/>
            <person name="Pearlman R.E."/>
            <person name="Karrer K.M."/>
            <person name="Sun L."/>
            <person name="Manning G."/>
            <person name="Elde N.C."/>
            <person name="Turkewitz A.P."/>
            <person name="Asai D.J."/>
            <person name="Wilkes D.E."/>
            <person name="Wang Y."/>
            <person name="Cai H."/>
            <person name="Collins K."/>
            <person name="Stewart B.A."/>
            <person name="Lee S.R."/>
            <person name="Wilamowska K."/>
            <person name="Weinberg Z."/>
            <person name="Ruzzo W.L."/>
            <person name="Wloga D."/>
            <person name="Gaertig J."/>
            <person name="Frankel J."/>
            <person name="Tsao C.-C."/>
            <person name="Gorovsky M.A."/>
            <person name="Keeling P.J."/>
            <person name="Waller R.F."/>
            <person name="Patron N.J."/>
            <person name="Cherry J.M."/>
            <person name="Stover N.A."/>
            <person name="Krieger C.J."/>
            <person name="del Toro C."/>
            <person name="Ryder H.F."/>
            <person name="Williamson S.C."/>
            <person name="Barbeau R.A."/>
            <person name="Hamilton E.P."/>
            <person name="Orias E."/>
        </authorList>
    </citation>
    <scope>NUCLEOTIDE SEQUENCE [LARGE SCALE GENOMIC DNA]</scope>
    <source>
        <strain evidence="3">SB210</strain>
    </source>
</reference>
<keyword evidence="2" id="KW-0812">Transmembrane</keyword>
<evidence type="ECO:0000313" key="3">
    <source>
        <dbReference type="Proteomes" id="UP000009168"/>
    </source>
</evidence>
<dbReference type="AlphaFoldDB" id="Q236W9"/>
<keyword evidence="3" id="KW-1185">Reference proteome</keyword>
<accession>Q236W9</accession>
<evidence type="ECO:0000313" key="2">
    <source>
        <dbReference type="EMBL" id="EAR92381.2"/>
    </source>
</evidence>
<evidence type="ECO:0000256" key="1">
    <source>
        <dbReference type="SAM" id="MobiDB-lite"/>
    </source>
</evidence>
<dbReference type="KEGG" id="tet:TTHERM_00083800"/>
<feature type="compositionally biased region" description="Low complexity" evidence="1">
    <location>
        <begin position="24"/>
        <end position="35"/>
    </location>
</feature>
<dbReference type="RefSeq" id="XP_001012626.2">
    <property type="nucleotide sequence ID" value="XM_001012626.2"/>
</dbReference>
<dbReference type="GeneID" id="7839308"/>
<feature type="region of interest" description="Disordered" evidence="1">
    <location>
        <begin position="15"/>
        <end position="35"/>
    </location>
</feature>
<organism evidence="2 3">
    <name type="scientific">Tetrahymena thermophila (strain SB210)</name>
    <dbReference type="NCBI Taxonomy" id="312017"/>
    <lineage>
        <taxon>Eukaryota</taxon>
        <taxon>Sar</taxon>
        <taxon>Alveolata</taxon>
        <taxon>Ciliophora</taxon>
        <taxon>Intramacronucleata</taxon>
        <taxon>Oligohymenophorea</taxon>
        <taxon>Hymenostomatida</taxon>
        <taxon>Tetrahymenina</taxon>
        <taxon>Tetrahymenidae</taxon>
        <taxon>Tetrahymena</taxon>
    </lineage>
</organism>
<protein>
    <submittedName>
        <fullName evidence="2">Transmembrane protein, putative</fullName>
    </submittedName>
</protein>
<name>Q236W9_TETTS</name>
<dbReference type="HOGENOM" id="CLU_1149198_0_0_1"/>
<dbReference type="EMBL" id="GG662749">
    <property type="protein sequence ID" value="EAR92381.2"/>
    <property type="molecule type" value="Genomic_DNA"/>
</dbReference>